<evidence type="ECO:0000313" key="2">
    <source>
        <dbReference type="EMBL" id="CAE0103253.1"/>
    </source>
</evidence>
<proteinExistence type="predicted"/>
<dbReference type="AlphaFoldDB" id="A0A7S3AFM7"/>
<accession>A0A7S3AFM7</accession>
<sequence length="237" mass="26732">MVHEARRKRKKAEKLARDSPISKELLLQILNKSAEASKAVIERIRVEVRKIQQQRSLSDDQTHQLFQQNFEHSLDQLIGAIRNQHRVSEKAMDSSFKQHQSDPDVRAAIQNMRLLSGAAPAAPQQAAAASGAGDGVPPELTRDKLREIMTFNAVTLEKELKPIRKQIEEIRKKQPEAQINPQVLASLQKRISEQVETRYGVNDAQVMAAVEEFGAREDPAFKDILTRIANTFTEALQ</sequence>
<protein>
    <submittedName>
        <fullName evidence="2">Uncharacterized protein</fullName>
    </submittedName>
</protein>
<reference evidence="2" key="1">
    <citation type="submission" date="2021-01" db="EMBL/GenBank/DDBJ databases">
        <authorList>
            <person name="Corre E."/>
            <person name="Pelletier E."/>
            <person name="Niang G."/>
            <person name="Scheremetjew M."/>
            <person name="Finn R."/>
            <person name="Kale V."/>
            <person name="Holt S."/>
            <person name="Cochrane G."/>
            <person name="Meng A."/>
            <person name="Brown T."/>
            <person name="Cohen L."/>
        </authorList>
    </citation>
    <scope>NUCLEOTIDE SEQUENCE</scope>
    <source>
        <strain evidence="2">CCMP281</strain>
    </source>
</reference>
<evidence type="ECO:0000256" key="1">
    <source>
        <dbReference type="SAM" id="MobiDB-lite"/>
    </source>
</evidence>
<feature type="region of interest" description="Disordered" evidence="1">
    <location>
        <begin position="118"/>
        <end position="137"/>
    </location>
</feature>
<dbReference type="EMBL" id="HBHX01007102">
    <property type="protein sequence ID" value="CAE0103253.1"/>
    <property type="molecule type" value="Transcribed_RNA"/>
</dbReference>
<feature type="compositionally biased region" description="Low complexity" evidence="1">
    <location>
        <begin position="118"/>
        <end position="131"/>
    </location>
</feature>
<gene>
    <name evidence="2" type="ORF">HERI1096_LOCUS3911</name>
</gene>
<name>A0A7S3AFM7_9EUKA</name>
<organism evidence="2">
    <name type="scientific">Haptolina ericina</name>
    <dbReference type="NCBI Taxonomy" id="156174"/>
    <lineage>
        <taxon>Eukaryota</taxon>
        <taxon>Haptista</taxon>
        <taxon>Haptophyta</taxon>
        <taxon>Prymnesiophyceae</taxon>
        <taxon>Prymnesiales</taxon>
        <taxon>Prymnesiaceae</taxon>
        <taxon>Haptolina</taxon>
    </lineage>
</organism>